<proteinExistence type="inferred from homology"/>
<dbReference type="Gene3D" id="1.20.1530.20">
    <property type="match status" value="1"/>
</dbReference>
<dbReference type="PANTHER" id="PTHR36838">
    <property type="entry name" value="AUXIN EFFLUX CARRIER FAMILY PROTEIN"/>
    <property type="match status" value="1"/>
</dbReference>
<name>A0A934Q2M9_9BURK</name>
<accession>A0A934Q2M9</accession>
<evidence type="ECO:0000256" key="5">
    <source>
        <dbReference type="ARBA" id="ARBA00022692"/>
    </source>
</evidence>
<evidence type="ECO:0000256" key="1">
    <source>
        <dbReference type="ARBA" id="ARBA00004651"/>
    </source>
</evidence>
<protein>
    <submittedName>
        <fullName evidence="9">AEC family transporter</fullName>
    </submittedName>
</protein>
<reference evidence="9" key="1">
    <citation type="submission" date="2020-12" db="EMBL/GenBank/DDBJ databases">
        <title>Ramlibacter sp. nov., isolated from a freshwater alga, Cryptomonas.</title>
        <authorList>
            <person name="Kim H.M."/>
            <person name="Jeon C.O."/>
        </authorList>
    </citation>
    <scope>NUCLEOTIDE SEQUENCE</scope>
    <source>
        <strain evidence="9">CrO1</strain>
    </source>
</reference>
<dbReference type="AlphaFoldDB" id="A0A934Q2M9"/>
<dbReference type="Proteomes" id="UP000617041">
    <property type="component" value="Unassembled WGS sequence"/>
</dbReference>
<dbReference type="PANTHER" id="PTHR36838:SF3">
    <property type="entry name" value="TRANSPORTER AUXIN EFFLUX CARRIER EC FAMILY"/>
    <property type="match status" value="1"/>
</dbReference>
<feature type="transmembrane region" description="Helical" evidence="8">
    <location>
        <begin position="6"/>
        <end position="22"/>
    </location>
</feature>
<feature type="transmembrane region" description="Helical" evidence="8">
    <location>
        <begin position="109"/>
        <end position="134"/>
    </location>
</feature>
<organism evidence="9 10">
    <name type="scientific">Ramlibacter algicola</name>
    <dbReference type="NCBI Taxonomy" id="2795217"/>
    <lineage>
        <taxon>Bacteria</taxon>
        <taxon>Pseudomonadati</taxon>
        <taxon>Pseudomonadota</taxon>
        <taxon>Betaproteobacteria</taxon>
        <taxon>Burkholderiales</taxon>
        <taxon>Comamonadaceae</taxon>
        <taxon>Ramlibacter</taxon>
    </lineage>
</organism>
<keyword evidence="10" id="KW-1185">Reference proteome</keyword>
<dbReference type="Pfam" id="PF03547">
    <property type="entry name" value="Mem_trans"/>
    <property type="match status" value="1"/>
</dbReference>
<evidence type="ECO:0000256" key="8">
    <source>
        <dbReference type="SAM" id="Phobius"/>
    </source>
</evidence>
<evidence type="ECO:0000313" key="9">
    <source>
        <dbReference type="EMBL" id="MBK0393930.1"/>
    </source>
</evidence>
<comment type="subcellular location">
    <subcellularLocation>
        <location evidence="1">Cell membrane</location>
        <topology evidence="1">Multi-pass membrane protein</topology>
    </subcellularLocation>
</comment>
<dbReference type="GO" id="GO:0055085">
    <property type="term" value="P:transmembrane transport"/>
    <property type="evidence" value="ECO:0007669"/>
    <property type="project" value="InterPro"/>
</dbReference>
<evidence type="ECO:0000256" key="7">
    <source>
        <dbReference type="ARBA" id="ARBA00023136"/>
    </source>
</evidence>
<feature type="transmembrane region" description="Helical" evidence="8">
    <location>
        <begin position="34"/>
        <end position="52"/>
    </location>
</feature>
<dbReference type="RefSeq" id="WP_200788890.1">
    <property type="nucleotide sequence ID" value="NZ_JAEDAO010000001.1"/>
</dbReference>
<evidence type="ECO:0000256" key="3">
    <source>
        <dbReference type="ARBA" id="ARBA00022448"/>
    </source>
</evidence>
<evidence type="ECO:0000256" key="4">
    <source>
        <dbReference type="ARBA" id="ARBA00022475"/>
    </source>
</evidence>
<keyword evidence="6 8" id="KW-1133">Transmembrane helix</keyword>
<feature type="transmembrane region" description="Helical" evidence="8">
    <location>
        <begin position="265"/>
        <end position="284"/>
    </location>
</feature>
<dbReference type="InterPro" id="IPR038770">
    <property type="entry name" value="Na+/solute_symporter_sf"/>
</dbReference>
<evidence type="ECO:0000313" key="10">
    <source>
        <dbReference type="Proteomes" id="UP000617041"/>
    </source>
</evidence>
<feature type="transmembrane region" description="Helical" evidence="8">
    <location>
        <begin position="207"/>
        <end position="230"/>
    </location>
</feature>
<keyword evidence="4" id="KW-1003">Cell membrane</keyword>
<feature type="transmembrane region" description="Helical" evidence="8">
    <location>
        <begin position="179"/>
        <end position="195"/>
    </location>
</feature>
<keyword evidence="5 8" id="KW-0812">Transmembrane</keyword>
<comment type="caution">
    <text evidence="9">The sequence shown here is derived from an EMBL/GenBank/DDBJ whole genome shotgun (WGS) entry which is preliminary data.</text>
</comment>
<evidence type="ECO:0000256" key="6">
    <source>
        <dbReference type="ARBA" id="ARBA00022989"/>
    </source>
</evidence>
<feature type="transmembrane region" description="Helical" evidence="8">
    <location>
        <begin position="296"/>
        <end position="316"/>
    </location>
</feature>
<comment type="similarity">
    <text evidence="2">Belongs to the auxin efflux carrier (TC 2.A.69) family.</text>
</comment>
<dbReference type="EMBL" id="JAEDAO010000001">
    <property type="protein sequence ID" value="MBK0393930.1"/>
    <property type="molecule type" value="Genomic_DNA"/>
</dbReference>
<evidence type="ECO:0000256" key="2">
    <source>
        <dbReference type="ARBA" id="ARBA00010145"/>
    </source>
</evidence>
<dbReference type="InterPro" id="IPR004776">
    <property type="entry name" value="Mem_transp_PIN-like"/>
</dbReference>
<keyword evidence="3" id="KW-0813">Transport</keyword>
<feature type="transmembrane region" description="Helical" evidence="8">
    <location>
        <begin position="64"/>
        <end position="84"/>
    </location>
</feature>
<feature type="transmembrane region" description="Helical" evidence="8">
    <location>
        <begin position="236"/>
        <end position="258"/>
    </location>
</feature>
<dbReference type="GO" id="GO:0005886">
    <property type="term" value="C:plasma membrane"/>
    <property type="evidence" value="ECO:0007669"/>
    <property type="project" value="UniProtKB-SubCell"/>
</dbReference>
<keyword evidence="7 8" id="KW-0472">Membrane</keyword>
<sequence>MGSVLAITGPIYLVLAAGYVATRGGLFQRAEMRIFGKYVIHLALPALLFNALSQRSVGEVLNPVFIVAYAGGALVAMAFGIVWARKVTGKSISASAISGMGMSCPNSGFIGFPLVAQLFGGATAGVGLALAMIVENFLLLPLALAIADSDTGDAPAGSTRGERIRAALAQSGRGLVRNPMIHGIVAGFVFSLFGWQLPEPVAKAVNLFAMSTAAVSLMVIGGSLAGIHIGRLWRDVTVIALGKLLFHPLATLALVWLLPPMQRELQVAVVVMAAVPMLGIYPILAQKHGHDSMAAAAQLGTTVAGFFTLTGLVWALRG</sequence>
<gene>
    <name evidence="9" type="ORF">I8E28_15120</name>
</gene>